<dbReference type="GO" id="GO:0004190">
    <property type="term" value="F:aspartic-type endopeptidase activity"/>
    <property type="evidence" value="ECO:0007669"/>
    <property type="project" value="UniProtKB-KW"/>
</dbReference>
<organism evidence="7 8">
    <name type="scientific">Ziziphus jujuba var. spinosa</name>
    <dbReference type="NCBI Taxonomy" id="714518"/>
    <lineage>
        <taxon>Eukaryota</taxon>
        <taxon>Viridiplantae</taxon>
        <taxon>Streptophyta</taxon>
        <taxon>Embryophyta</taxon>
        <taxon>Tracheophyta</taxon>
        <taxon>Spermatophyta</taxon>
        <taxon>Magnoliopsida</taxon>
        <taxon>eudicotyledons</taxon>
        <taxon>Gunneridae</taxon>
        <taxon>Pentapetalae</taxon>
        <taxon>rosids</taxon>
        <taxon>fabids</taxon>
        <taxon>Rosales</taxon>
        <taxon>Rhamnaceae</taxon>
        <taxon>Paliureae</taxon>
        <taxon>Ziziphus</taxon>
    </lineage>
</organism>
<dbReference type="InterPro" id="IPR021109">
    <property type="entry name" value="Peptidase_aspartic_dom_sf"/>
</dbReference>
<comment type="similarity">
    <text evidence="1">Belongs to the peptidase A1 family.</text>
</comment>
<dbReference type="GO" id="GO:0006508">
    <property type="term" value="P:proteolysis"/>
    <property type="evidence" value="ECO:0007669"/>
    <property type="project" value="UniProtKB-KW"/>
</dbReference>
<evidence type="ECO:0000313" key="8">
    <source>
        <dbReference type="Proteomes" id="UP000813462"/>
    </source>
</evidence>
<evidence type="ECO:0000256" key="4">
    <source>
        <dbReference type="ARBA" id="ARBA00022801"/>
    </source>
</evidence>
<dbReference type="Proteomes" id="UP000813462">
    <property type="component" value="Unassembled WGS sequence"/>
</dbReference>
<dbReference type="SMR" id="A0A978UQH3"/>
<sequence>MALTGQIKFPLVFFILSSYFFSTSHYSLVLASSINGLTIKLIQRDSPESPLYAGNLKRRERINRLVHYSIARNHNFAAIPDTIRASMAVQGTMYMTQIGIGTFDTPPNPPYKSFFLIVDTGSDIIWTQCQGCLPNNCFRQKQPPFPSSLSRTYGSLPCDRHPFCFRGQCIGDACSYRVRYVDNSTTHGILATEKFTFGSNNNSTETINNMVFGCGIDNKNFRFAAEQREENQIAGILGLGWGIRSFTNQIKSQSQGRFSYCLMHLLDPHSSSMSLRFGADIPISPNMRVTPMFPESRSKPEGSYYLQLDAITIDMSGLGLLKNSSRITHGGKCIIDSGAAISHIDRITYGVLKVELMRVFRRLNMTRIGAKEGLDLCYEMPAGRHIGFPRFKFNLRNADLEVKADGSFIVFNDESGKQVVCLAMLGSKVPGVSTIGAFQQVDNRFIYDTSQSKLYFTPQDCSSSASRA</sequence>
<dbReference type="InterPro" id="IPR032861">
    <property type="entry name" value="TAXi_N"/>
</dbReference>
<evidence type="ECO:0000256" key="1">
    <source>
        <dbReference type="ARBA" id="ARBA00007447"/>
    </source>
</evidence>
<dbReference type="InterPro" id="IPR051708">
    <property type="entry name" value="Plant_Aspart_Prot_A1"/>
</dbReference>
<dbReference type="PROSITE" id="PS51767">
    <property type="entry name" value="PEPTIDASE_A1"/>
    <property type="match status" value="1"/>
</dbReference>
<keyword evidence="5" id="KW-0325">Glycoprotein</keyword>
<dbReference type="PANTHER" id="PTHR47967:SF123">
    <property type="entry name" value="ASPARTIC PROTEINASE NEPENTHESIN-1-LIKE"/>
    <property type="match status" value="1"/>
</dbReference>
<keyword evidence="3" id="KW-0064">Aspartyl protease</keyword>
<dbReference type="InterPro" id="IPR033121">
    <property type="entry name" value="PEPTIDASE_A1"/>
</dbReference>
<dbReference type="SUPFAM" id="SSF50630">
    <property type="entry name" value="Acid proteases"/>
    <property type="match status" value="1"/>
</dbReference>
<dbReference type="InterPro" id="IPR032799">
    <property type="entry name" value="TAXi_C"/>
</dbReference>
<dbReference type="CDD" id="cd05476">
    <property type="entry name" value="pepsin_A_like_plant"/>
    <property type="match status" value="1"/>
</dbReference>
<dbReference type="PANTHER" id="PTHR47967">
    <property type="entry name" value="OS07G0603500 PROTEIN-RELATED"/>
    <property type="match status" value="1"/>
</dbReference>
<name>A0A978UQH3_ZIZJJ</name>
<evidence type="ECO:0000256" key="2">
    <source>
        <dbReference type="ARBA" id="ARBA00022670"/>
    </source>
</evidence>
<dbReference type="Pfam" id="PF14541">
    <property type="entry name" value="TAXi_C"/>
    <property type="match status" value="1"/>
</dbReference>
<keyword evidence="2" id="KW-0645">Protease</keyword>
<proteinExistence type="inferred from homology"/>
<evidence type="ECO:0000259" key="6">
    <source>
        <dbReference type="PROSITE" id="PS51767"/>
    </source>
</evidence>
<evidence type="ECO:0000256" key="5">
    <source>
        <dbReference type="ARBA" id="ARBA00023180"/>
    </source>
</evidence>
<dbReference type="Gene3D" id="2.40.70.10">
    <property type="entry name" value="Acid Proteases"/>
    <property type="match status" value="2"/>
</dbReference>
<accession>A0A978UQH3</accession>
<dbReference type="InterPro" id="IPR034161">
    <property type="entry name" value="Pepsin-like_plant"/>
</dbReference>
<evidence type="ECO:0000256" key="3">
    <source>
        <dbReference type="ARBA" id="ARBA00022750"/>
    </source>
</evidence>
<feature type="domain" description="Peptidase A1" evidence="6">
    <location>
        <begin position="94"/>
        <end position="457"/>
    </location>
</feature>
<reference evidence="7" key="1">
    <citation type="journal article" date="2021" name="Front. Plant Sci.">
        <title>Chromosome-Scale Genome Assembly for Chinese Sour Jujube and Insights Into Its Genome Evolution and Domestication Signature.</title>
        <authorList>
            <person name="Shen L.-Y."/>
            <person name="Luo H."/>
            <person name="Wang X.-L."/>
            <person name="Wang X.-M."/>
            <person name="Qiu X.-J."/>
            <person name="Liu H."/>
            <person name="Zhou S.-S."/>
            <person name="Jia K.-H."/>
            <person name="Nie S."/>
            <person name="Bao Y.-T."/>
            <person name="Zhang R.-G."/>
            <person name="Yun Q.-Z."/>
            <person name="Chai Y.-H."/>
            <person name="Lu J.-Y."/>
            <person name="Li Y."/>
            <person name="Zhao S.-W."/>
            <person name="Mao J.-F."/>
            <person name="Jia S.-G."/>
            <person name="Mao Y.-M."/>
        </authorList>
    </citation>
    <scope>NUCLEOTIDE SEQUENCE</scope>
    <source>
        <strain evidence="7">AT0</strain>
        <tissue evidence="7">Leaf</tissue>
    </source>
</reference>
<dbReference type="GO" id="GO:0005576">
    <property type="term" value="C:extracellular region"/>
    <property type="evidence" value="ECO:0007669"/>
    <property type="project" value="TreeGrafter"/>
</dbReference>
<dbReference type="OrthoDB" id="1178515at2759"/>
<comment type="caution">
    <text evidence="7">The sequence shown here is derived from an EMBL/GenBank/DDBJ whole genome shotgun (WGS) entry which is preliminary data.</text>
</comment>
<keyword evidence="4" id="KW-0378">Hydrolase</keyword>
<protein>
    <recommendedName>
        <fullName evidence="6">Peptidase A1 domain-containing protein</fullName>
    </recommendedName>
</protein>
<dbReference type="Pfam" id="PF14543">
    <property type="entry name" value="TAXi_N"/>
    <property type="match status" value="1"/>
</dbReference>
<gene>
    <name evidence="7" type="ORF">FEM48_Zijuj09G0028900</name>
</gene>
<evidence type="ECO:0000313" key="7">
    <source>
        <dbReference type="EMBL" id="KAH7517123.1"/>
    </source>
</evidence>
<dbReference type="AlphaFoldDB" id="A0A978UQH3"/>
<dbReference type="EMBL" id="JAEACU010000009">
    <property type="protein sequence ID" value="KAH7517123.1"/>
    <property type="molecule type" value="Genomic_DNA"/>
</dbReference>